<reference evidence="2 3" key="3">
    <citation type="journal article" date="2020" name="BMC Genomics">
        <title>Intraspecific diversification of the crop wild relative Brassica cretica Lam. using demographic model selection.</title>
        <authorList>
            <person name="Kioukis A."/>
            <person name="Michalopoulou V.A."/>
            <person name="Briers L."/>
            <person name="Pirintsos S."/>
            <person name="Studholme D.J."/>
            <person name="Pavlidis P."/>
            <person name="Sarris P.F."/>
        </authorList>
    </citation>
    <scope>NUCLEOTIDE SEQUENCE [LARGE SCALE GENOMIC DNA]</scope>
    <source>
        <strain evidence="3">cv. PFS-1207/04</strain>
        <strain evidence="2">PFS-1207/04</strain>
    </source>
</reference>
<dbReference type="AlphaFoldDB" id="A0A3N6R4T3"/>
<comment type="caution">
    <text evidence="1">The sequence shown here is derived from an EMBL/GenBank/DDBJ whole genome shotgun (WGS) entry which is preliminary data.</text>
</comment>
<accession>A0A3N6R4T3</accession>
<evidence type="ECO:0000313" key="1">
    <source>
        <dbReference type="EMBL" id="KAF2534691.1"/>
    </source>
</evidence>
<proteinExistence type="predicted"/>
<dbReference type="Proteomes" id="UP000266723">
    <property type="component" value="Unassembled WGS sequence"/>
</dbReference>
<reference evidence="1" key="1">
    <citation type="submission" date="2019-12" db="EMBL/GenBank/DDBJ databases">
        <title>Genome sequencing and annotation of Brassica cretica.</title>
        <authorList>
            <person name="Studholme D.J."/>
            <person name="Sarris P.F."/>
        </authorList>
    </citation>
    <scope>NUCLEOTIDE SEQUENCE</scope>
    <source>
        <strain evidence="1">PFS-102/07</strain>
        <tissue evidence="1">Leaf</tissue>
    </source>
</reference>
<sequence length="108" mass="12623">MVYHHLRPDKFGIYRDPEGQASALDGRFIHISKDVTEILAKAGESGNLLSQQDEIEDPTSIDWTGQPSINGLYEFGHRAYDHRGNRRFHWERRDDTVYMDMSMEMHDL</sequence>
<dbReference type="EMBL" id="QGKY02002305">
    <property type="protein sequence ID" value="KAF2534691.1"/>
    <property type="molecule type" value="Genomic_DNA"/>
</dbReference>
<evidence type="ECO:0000313" key="3">
    <source>
        <dbReference type="Proteomes" id="UP000266723"/>
    </source>
</evidence>
<keyword evidence="3" id="KW-1185">Reference proteome</keyword>
<protein>
    <submittedName>
        <fullName evidence="1">Uncharacterized protein</fullName>
    </submittedName>
</protein>
<name>A0A3N6R4T3_BRACR</name>
<gene>
    <name evidence="2" type="ORF">DY000_02022335</name>
    <name evidence="1" type="ORF">F2Q70_00030029</name>
</gene>
<evidence type="ECO:0000313" key="2">
    <source>
        <dbReference type="EMBL" id="KAF3591559.1"/>
    </source>
</evidence>
<reference evidence="2" key="2">
    <citation type="submission" date="2019-12" db="EMBL/GenBank/DDBJ databases">
        <authorList>
            <person name="Studholme D.J."/>
            <person name="Sarris P."/>
        </authorList>
    </citation>
    <scope>NUCLEOTIDE SEQUENCE</scope>
    <source>
        <strain evidence="2">PFS-1207/04</strain>
        <tissue evidence="2">Leaf</tissue>
    </source>
</reference>
<dbReference type="EMBL" id="QGKV02000299">
    <property type="protein sequence ID" value="KAF3591559.1"/>
    <property type="molecule type" value="Genomic_DNA"/>
</dbReference>
<organism evidence="1">
    <name type="scientific">Brassica cretica</name>
    <name type="common">Mustard</name>
    <dbReference type="NCBI Taxonomy" id="69181"/>
    <lineage>
        <taxon>Eukaryota</taxon>
        <taxon>Viridiplantae</taxon>
        <taxon>Streptophyta</taxon>
        <taxon>Embryophyta</taxon>
        <taxon>Tracheophyta</taxon>
        <taxon>Spermatophyta</taxon>
        <taxon>Magnoliopsida</taxon>
        <taxon>eudicotyledons</taxon>
        <taxon>Gunneridae</taxon>
        <taxon>Pentapetalae</taxon>
        <taxon>rosids</taxon>
        <taxon>malvids</taxon>
        <taxon>Brassicales</taxon>
        <taxon>Brassicaceae</taxon>
        <taxon>Brassiceae</taxon>
        <taxon>Brassica</taxon>
    </lineage>
</organism>